<evidence type="ECO:0000256" key="1">
    <source>
        <dbReference type="ARBA" id="ARBA00000877"/>
    </source>
</evidence>
<evidence type="ECO:0000313" key="15">
    <source>
        <dbReference type="Proteomes" id="UP000434475"/>
    </source>
</evidence>
<dbReference type="InterPro" id="IPR050338">
    <property type="entry name" value="DisA"/>
</dbReference>
<gene>
    <name evidence="10" type="primary">dacA</name>
    <name evidence="13" type="ORF">GKE90_01125</name>
    <name evidence="12" type="ORF">GKE97_00255</name>
</gene>
<comment type="subunit">
    <text evidence="10">Probably a homodimer.</text>
</comment>
<evidence type="ECO:0000256" key="9">
    <source>
        <dbReference type="ARBA" id="ARBA00023136"/>
    </source>
</evidence>
<keyword evidence="3 10" id="KW-0808">Transferase</keyword>
<dbReference type="InterPro" id="IPR014046">
    <property type="entry name" value="C-di-AMP_synthase"/>
</dbReference>
<keyword evidence="2 10" id="KW-1003">Cell membrane</keyword>
<evidence type="ECO:0000259" key="11">
    <source>
        <dbReference type="PROSITE" id="PS51794"/>
    </source>
</evidence>
<protein>
    <recommendedName>
        <fullName evidence="10">Diadenylate cyclase</fullName>
        <shortName evidence="10">DAC</shortName>
        <ecNumber evidence="10">2.7.7.85</ecNumber>
    </recommendedName>
    <alternativeName>
        <fullName evidence="10">Cyclic-di-AMP synthase</fullName>
        <shortName evidence="10">c-di-AMP synthase</shortName>
    </alternativeName>
</protein>
<comment type="caution">
    <text evidence="12">The sequence shown here is derived from an EMBL/GenBank/DDBJ whole genome shotgun (WGS) entry which is preliminary data.</text>
</comment>
<dbReference type="PROSITE" id="PS51794">
    <property type="entry name" value="DAC"/>
    <property type="match status" value="1"/>
</dbReference>
<comment type="catalytic activity">
    <reaction evidence="1 10">
        <text>2 ATP = 3',3'-c-di-AMP + 2 diphosphate</text>
        <dbReference type="Rhea" id="RHEA:35655"/>
        <dbReference type="ChEBI" id="CHEBI:30616"/>
        <dbReference type="ChEBI" id="CHEBI:33019"/>
        <dbReference type="ChEBI" id="CHEBI:71500"/>
        <dbReference type="EC" id="2.7.7.85"/>
    </reaction>
</comment>
<feature type="transmembrane region" description="Helical" evidence="10">
    <location>
        <begin position="84"/>
        <end position="101"/>
    </location>
</feature>
<dbReference type="PANTHER" id="PTHR34185">
    <property type="entry name" value="DIADENYLATE CYCLASE"/>
    <property type="match status" value="1"/>
</dbReference>
<dbReference type="InterPro" id="IPR034701">
    <property type="entry name" value="CdaA"/>
</dbReference>
<dbReference type="Proteomes" id="UP000434475">
    <property type="component" value="Unassembled WGS sequence"/>
</dbReference>
<dbReference type="GO" id="GO:0005524">
    <property type="term" value="F:ATP binding"/>
    <property type="evidence" value="ECO:0007669"/>
    <property type="project" value="UniProtKB-UniRule"/>
</dbReference>
<keyword evidence="8 10" id="KW-1133">Transmembrane helix</keyword>
<accession>A0A6I2QVL5</accession>
<dbReference type="GO" id="GO:0106408">
    <property type="term" value="F:diadenylate cyclase activity"/>
    <property type="evidence" value="ECO:0007669"/>
    <property type="project" value="UniProtKB-EC"/>
</dbReference>
<proteinExistence type="inferred from homology"/>
<dbReference type="PIRSF" id="PIRSF004793">
    <property type="entry name" value="UCP004793"/>
    <property type="match status" value="1"/>
</dbReference>
<evidence type="ECO:0000256" key="10">
    <source>
        <dbReference type="HAMAP-Rule" id="MF_01499"/>
    </source>
</evidence>
<dbReference type="Gene3D" id="3.40.1700.10">
    <property type="entry name" value="DNA integrity scanning protein, DisA, N-terminal domain"/>
    <property type="match status" value="1"/>
</dbReference>
<sequence>MPARPEAGDEEMEGILYLLQEFKGKVVLFGISDVVDIAIMAFLIYKVIMLMRRTNSGAVAKGVLLLLFALGVSTFFHLNTVSYLLQQLMVWGVVALVVIFQPEIRRFLEQMGRTSLGKVFTPEEARNELDSAITQTVDAYMSLSKSKTGALMVFERKNMLDDAIKTGTALDCTVNAELLKNIFWNKAPLHDGAVIVRAGRIVGAGCMLPMSGNVNLSRELGMRHRAGIGASEHTDAVVAIVSEETGSISVAVGGMLKRHLAPETLERLLRNELLPERENDEAASKFKLGNLLRFGKGKKQDGNENS</sequence>
<comment type="similarity">
    <text evidence="10">Belongs to the adenylate cyclase family. DacA/CdaA subfamily.</text>
</comment>
<dbReference type="InterPro" id="IPR045585">
    <property type="entry name" value="CdaA_N"/>
</dbReference>
<evidence type="ECO:0000256" key="2">
    <source>
        <dbReference type="ARBA" id="ARBA00022475"/>
    </source>
</evidence>
<dbReference type="InterPro" id="IPR036888">
    <property type="entry name" value="DNA_integrity_DisA_N_sf"/>
</dbReference>
<dbReference type="EMBL" id="WKPR01000001">
    <property type="protein sequence ID" value="MSB17945.1"/>
    <property type="molecule type" value="Genomic_DNA"/>
</dbReference>
<dbReference type="PANTHER" id="PTHR34185:SF1">
    <property type="entry name" value="DIADENYLATE CYCLASE"/>
    <property type="match status" value="1"/>
</dbReference>
<feature type="transmembrane region" description="Helical" evidence="10">
    <location>
        <begin position="26"/>
        <end position="45"/>
    </location>
</feature>
<evidence type="ECO:0000256" key="8">
    <source>
        <dbReference type="ARBA" id="ARBA00022989"/>
    </source>
</evidence>
<keyword evidence="4 10" id="KW-0812">Transmembrane</keyword>
<dbReference type="NCBIfam" id="TIGR00159">
    <property type="entry name" value="diadenylate cyclase CdaA"/>
    <property type="match status" value="1"/>
</dbReference>
<dbReference type="HAMAP" id="MF_01499">
    <property type="entry name" value="DacA"/>
    <property type="match status" value="1"/>
</dbReference>
<keyword evidence="6 10" id="KW-0547">Nucleotide-binding</keyword>
<keyword evidence="7 10" id="KW-0067">ATP-binding</keyword>
<feature type="transmembrane region" description="Helical" evidence="10">
    <location>
        <begin position="57"/>
        <end position="78"/>
    </location>
</feature>
<evidence type="ECO:0000313" key="13">
    <source>
        <dbReference type="EMBL" id="MSB47313.1"/>
    </source>
</evidence>
<feature type="domain" description="DAC" evidence="11">
    <location>
        <begin position="101"/>
        <end position="262"/>
    </location>
</feature>
<dbReference type="Pfam" id="PF19293">
    <property type="entry name" value="CdaA_N"/>
    <property type="match status" value="1"/>
</dbReference>
<dbReference type="EC" id="2.7.7.85" evidence="10"/>
<dbReference type="FunFam" id="3.40.1700.10:FF:000002">
    <property type="entry name" value="Diadenylate cyclase"/>
    <property type="match status" value="1"/>
</dbReference>
<dbReference type="InterPro" id="IPR003390">
    <property type="entry name" value="DNA_integrity_scan_DisA_N"/>
</dbReference>
<dbReference type="Pfam" id="PF02457">
    <property type="entry name" value="DAC"/>
    <property type="match status" value="1"/>
</dbReference>
<organism evidence="12 15">
    <name type="scientific">Flavonifractor plautii</name>
    <name type="common">Fusobacterium plautii</name>
    <dbReference type="NCBI Taxonomy" id="292800"/>
    <lineage>
        <taxon>Bacteria</taxon>
        <taxon>Bacillati</taxon>
        <taxon>Bacillota</taxon>
        <taxon>Clostridia</taxon>
        <taxon>Eubacteriales</taxon>
        <taxon>Oscillospiraceae</taxon>
        <taxon>Flavonifractor</taxon>
    </lineage>
</organism>
<keyword evidence="5 10" id="KW-0548">Nucleotidyltransferase</keyword>
<evidence type="ECO:0000256" key="3">
    <source>
        <dbReference type="ARBA" id="ARBA00022679"/>
    </source>
</evidence>
<evidence type="ECO:0000256" key="6">
    <source>
        <dbReference type="ARBA" id="ARBA00022741"/>
    </source>
</evidence>
<name>A0A6I2QVL5_FLAPL</name>
<comment type="caution">
    <text evidence="10">Lacks conserved residue(s) required for the propagation of feature annotation.</text>
</comment>
<dbReference type="SUPFAM" id="SSF143597">
    <property type="entry name" value="YojJ-like"/>
    <property type="match status" value="1"/>
</dbReference>
<dbReference type="EMBL" id="WKPO01000001">
    <property type="protein sequence ID" value="MSB47313.1"/>
    <property type="molecule type" value="Genomic_DNA"/>
</dbReference>
<comment type="function">
    <text evidence="10">Catalyzes the condensation of 2 ATP molecules into cyclic di-AMP (c-di-AMP), a second messenger used to regulate differing processes in different bacteria.</text>
</comment>
<evidence type="ECO:0000256" key="7">
    <source>
        <dbReference type="ARBA" id="ARBA00022840"/>
    </source>
</evidence>
<reference evidence="14 15" key="1">
    <citation type="journal article" date="2019" name="Nat. Med.">
        <title>A library of human gut bacterial isolates paired with longitudinal multiomics data enables mechanistic microbiome research.</title>
        <authorList>
            <person name="Poyet M."/>
            <person name="Groussin M."/>
            <person name="Gibbons S.M."/>
            <person name="Avila-Pacheco J."/>
            <person name="Jiang X."/>
            <person name="Kearney S.M."/>
            <person name="Perrotta A.R."/>
            <person name="Berdy B."/>
            <person name="Zhao S."/>
            <person name="Lieberman T.D."/>
            <person name="Swanson P.K."/>
            <person name="Smith M."/>
            <person name="Roesemann S."/>
            <person name="Alexander J.E."/>
            <person name="Rich S.A."/>
            <person name="Livny J."/>
            <person name="Vlamakis H."/>
            <person name="Clish C."/>
            <person name="Bullock K."/>
            <person name="Deik A."/>
            <person name="Scott J."/>
            <person name="Pierce K.A."/>
            <person name="Xavier R.J."/>
            <person name="Alm E.J."/>
        </authorList>
    </citation>
    <scope>NUCLEOTIDE SEQUENCE [LARGE SCALE GENOMIC DNA]</scope>
    <source>
        <strain evidence="12 15">BIOML-A2</strain>
        <strain evidence="13 14">BIOML-A5</strain>
    </source>
</reference>
<evidence type="ECO:0000256" key="4">
    <source>
        <dbReference type="ARBA" id="ARBA00022692"/>
    </source>
</evidence>
<evidence type="ECO:0000313" key="14">
    <source>
        <dbReference type="Proteomes" id="UP000429811"/>
    </source>
</evidence>
<dbReference type="GO" id="GO:0006171">
    <property type="term" value="P:cAMP biosynthetic process"/>
    <property type="evidence" value="ECO:0007669"/>
    <property type="project" value="InterPro"/>
</dbReference>
<evidence type="ECO:0000313" key="12">
    <source>
        <dbReference type="EMBL" id="MSB17945.1"/>
    </source>
</evidence>
<evidence type="ECO:0000256" key="5">
    <source>
        <dbReference type="ARBA" id="ARBA00022695"/>
    </source>
</evidence>
<dbReference type="AlphaFoldDB" id="A0A6I2QVL5"/>
<keyword evidence="9 10" id="KW-0472">Membrane</keyword>
<dbReference type="Proteomes" id="UP000429811">
    <property type="component" value="Unassembled WGS sequence"/>
</dbReference>
<dbReference type="GO" id="GO:0004016">
    <property type="term" value="F:adenylate cyclase activity"/>
    <property type="evidence" value="ECO:0007669"/>
    <property type="project" value="UniProtKB-UniRule"/>
</dbReference>